<organism evidence="3 4">
    <name type="scientific">Neptunicoccus cionae</name>
    <dbReference type="NCBI Taxonomy" id="2035344"/>
    <lineage>
        <taxon>Bacteria</taxon>
        <taxon>Pseudomonadati</taxon>
        <taxon>Pseudomonadota</taxon>
        <taxon>Alphaproteobacteria</taxon>
        <taxon>Rhodobacterales</taxon>
        <taxon>Paracoccaceae</taxon>
        <taxon>Neptunicoccus</taxon>
    </lineage>
</organism>
<dbReference type="InterPro" id="IPR036397">
    <property type="entry name" value="RNaseH_sf"/>
</dbReference>
<protein>
    <recommendedName>
        <fullName evidence="2">Tc1-like transposase DDE domain-containing protein</fullName>
    </recommendedName>
</protein>
<name>A0A916VM01_9RHOB</name>
<reference evidence="3" key="2">
    <citation type="submission" date="2020-09" db="EMBL/GenBank/DDBJ databases">
        <authorList>
            <person name="Sun Q."/>
            <person name="Zhou Y."/>
        </authorList>
    </citation>
    <scope>NUCLEOTIDE SEQUENCE</scope>
    <source>
        <strain evidence="3">CGMCC 1.15880</strain>
    </source>
</reference>
<feature type="compositionally biased region" description="Polar residues" evidence="1">
    <location>
        <begin position="75"/>
        <end position="97"/>
    </location>
</feature>
<feature type="region of interest" description="Disordered" evidence="1">
    <location>
        <begin position="70"/>
        <end position="98"/>
    </location>
</feature>
<dbReference type="Pfam" id="PF13358">
    <property type="entry name" value="DDE_3"/>
    <property type="match status" value="1"/>
</dbReference>
<dbReference type="Proteomes" id="UP000628017">
    <property type="component" value="Unassembled WGS sequence"/>
</dbReference>
<evidence type="ECO:0000259" key="2">
    <source>
        <dbReference type="Pfam" id="PF13358"/>
    </source>
</evidence>
<dbReference type="EMBL" id="BMKA01000001">
    <property type="protein sequence ID" value="GGA04830.1"/>
    <property type="molecule type" value="Genomic_DNA"/>
</dbReference>
<feature type="domain" description="Tc1-like transposase DDE" evidence="2">
    <location>
        <begin position="11"/>
        <end position="67"/>
    </location>
</feature>
<dbReference type="GO" id="GO:0003676">
    <property type="term" value="F:nucleic acid binding"/>
    <property type="evidence" value="ECO:0007669"/>
    <property type="project" value="InterPro"/>
</dbReference>
<reference evidence="3" key="1">
    <citation type="journal article" date="2014" name="Int. J. Syst. Evol. Microbiol.">
        <title>Complete genome sequence of Corynebacterium casei LMG S-19264T (=DSM 44701T), isolated from a smear-ripened cheese.</title>
        <authorList>
            <consortium name="US DOE Joint Genome Institute (JGI-PGF)"/>
            <person name="Walter F."/>
            <person name="Albersmeier A."/>
            <person name="Kalinowski J."/>
            <person name="Ruckert C."/>
        </authorList>
    </citation>
    <scope>NUCLEOTIDE SEQUENCE</scope>
    <source>
        <strain evidence="3">CGMCC 1.15880</strain>
    </source>
</reference>
<evidence type="ECO:0000313" key="4">
    <source>
        <dbReference type="Proteomes" id="UP000628017"/>
    </source>
</evidence>
<evidence type="ECO:0000313" key="3">
    <source>
        <dbReference type="EMBL" id="GGA04830.1"/>
    </source>
</evidence>
<dbReference type="AlphaFoldDB" id="A0A916VM01"/>
<gene>
    <name evidence="3" type="ORF">GCM10011498_00150</name>
</gene>
<dbReference type="InterPro" id="IPR038717">
    <property type="entry name" value="Tc1-like_DDE_dom"/>
</dbReference>
<evidence type="ECO:0000256" key="1">
    <source>
        <dbReference type="SAM" id="MobiDB-lite"/>
    </source>
</evidence>
<keyword evidence="4" id="KW-1185">Reference proteome</keyword>
<proteinExistence type="predicted"/>
<accession>A0A916VM01</accession>
<dbReference type="Gene3D" id="3.30.420.10">
    <property type="entry name" value="Ribonuclease H-like superfamily/Ribonuclease H"/>
    <property type="match status" value="1"/>
</dbReference>
<sequence length="109" mass="12323">MTDETDNWNTQKPGDVVIADNLSSHKSAYAQNVLKAQGNWILFLPPYSPDLNPIAMAYSKLKAHLRRLKARPPTHYSSLSRKPVTSSHQKNAGNSSKLPEMLQIKWMIH</sequence>
<comment type="caution">
    <text evidence="3">The sequence shown here is derived from an EMBL/GenBank/DDBJ whole genome shotgun (WGS) entry which is preliminary data.</text>
</comment>